<dbReference type="EMBL" id="FNCV01000004">
    <property type="protein sequence ID" value="SDH13705.1"/>
    <property type="molecule type" value="Genomic_DNA"/>
</dbReference>
<feature type="region of interest" description="Disordered" evidence="1">
    <location>
        <begin position="63"/>
        <end position="115"/>
    </location>
</feature>
<dbReference type="InterPro" id="IPR007763">
    <property type="entry name" value="NDUFA12"/>
</dbReference>
<reference evidence="3" key="1">
    <citation type="submission" date="2016-10" db="EMBL/GenBank/DDBJ databases">
        <authorList>
            <person name="Varghese N."/>
            <person name="Submissions S."/>
        </authorList>
    </citation>
    <scope>NUCLEOTIDE SEQUENCE [LARGE SCALE GENOMIC DNA]</scope>
    <source>
        <strain evidence="3">930I</strain>
    </source>
</reference>
<dbReference type="NCBIfam" id="NF006040">
    <property type="entry name" value="PRK08183.1"/>
    <property type="match status" value="1"/>
</dbReference>
<feature type="compositionally biased region" description="Basic and acidic residues" evidence="1">
    <location>
        <begin position="95"/>
        <end position="115"/>
    </location>
</feature>
<evidence type="ECO:0000313" key="3">
    <source>
        <dbReference type="Proteomes" id="UP000217076"/>
    </source>
</evidence>
<dbReference type="AlphaFoldDB" id="A0A1G7ZYF5"/>
<proteinExistence type="predicted"/>
<dbReference type="GO" id="GO:0045271">
    <property type="term" value="C:respiratory chain complex I"/>
    <property type="evidence" value="ECO:0007669"/>
    <property type="project" value="InterPro"/>
</dbReference>
<dbReference type="Proteomes" id="UP000217076">
    <property type="component" value="Unassembled WGS sequence"/>
</dbReference>
<protein>
    <submittedName>
        <fullName evidence="2">NADH:ubiquinone oxidoreductase subunit</fullName>
    </submittedName>
</protein>
<gene>
    <name evidence="2" type="ORF">SAMN05421742_104263</name>
</gene>
<evidence type="ECO:0000313" key="2">
    <source>
        <dbReference type="EMBL" id="SDH13705.1"/>
    </source>
</evidence>
<dbReference type="PANTHER" id="PTHR12910">
    <property type="entry name" value="NADH-UBIQUINONE OXIDOREDUCTASE SUBUNIT B17.2"/>
    <property type="match status" value="1"/>
</dbReference>
<dbReference type="GO" id="GO:0006979">
    <property type="term" value="P:response to oxidative stress"/>
    <property type="evidence" value="ECO:0007669"/>
    <property type="project" value="TreeGrafter"/>
</dbReference>
<sequence>MTWGLRIHTWLKGELVGEDADGNRYYRSRHSPIGHAEKRWVIFNGTNEASRVPPEWHAWLHHTTDDPIKTPPRPWMKPHVPNPTGGPGAYLPQGHDARGGRRARATGDYEAWKPE</sequence>
<dbReference type="Pfam" id="PF05071">
    <property type="entry name" value="NDUFA12"/>
    <property type="match status" value="1"/>
</dbReference>
<accession>A0A1G7ZYF5</accession>
<dbReference type="PANTHER" id="PTHR12910:SF2">
    <property type="entry name" value="NADH DEHYDROGENASE [UBIQUINONE] 1 ALPHA SUBCOMPLEX SUBUNIT 12"/>
    <property type="match status" value="1"/>
</dbReference>
<keyword evidence="3" id="KW-1185">Reference proteome</keyword>
<dbReference type="OrthoDB" id="9795340at2"/>
<name>A0A1G7ZYF5_9PROT</name>
<organism evidence="2 3">
    <name type="scientific">Roseospirillum parvum</name>
    <dbReference type="NCBI Taxonomy" id="83401"/>
    <lineage>
        <taxon>Bacteria</taxon>
        <taxon>Pseudomonadati</taxon>
        <taxon>Pseudomonadota</taxon>
        <taxon>Alphaproteobacteria</taxon>
        <taxon>Rhodospirillales</taxon>
        <taxon>Rhodospirillaceae</taxon>
        <taxon>Roseospirillum</taxon>
    </lineage>
</organism>
<dbReference type="STRING" id="83401.SAMN05421742_104263"/>
<evidence type="ECO:0000256" key="1">
    <source>
        <dbReference type="SAM" id="MobiDB-lite"/>
    </source>
</evidence>
<keyword evidence="2" id="KW-0830">Ubiquinone</keyword>